<dbReference type="Gene3D" id="1.20.1050.10">
    <property type="match status" value="1"/>
</dbReference>
<dbReference type="SUPFAM" id="SSF52833">
    <property type="entry name" value="Thioredoxin-like"/>
    <property type="match status" value="1"/>
</dbReference>
<dbReference type="PANTHER" id="PTHR44051">
    <property type="entry name" value="GLUTATHIONE S-TRANSFERASE-RELATED"/>
    <property type="match status" value="1"/>
</dbReference>
<proteinExistence type="predicted"/>
<reference evidence="2 3" key="1">
    <citation type="journal article" date="2024" name="Chem. Sci.">
        <title>Discovery of megapolipeptins by genome mining of a Burkholderiales bacteria collection.</title>
        <authorList>
            <person name="Paulo B.S."/>
            <person name="Recchia M.J.J."/>
            <person name="Lee S."/>
            <person name="Fergusson C.H."/>
            <person name="Romanowski S.B."/>
            <person name="Hernandez A."/>
            <person name="Krull N."/>
            <person name="Liu D.Y."/>
            <person name="Cavanagh H."/>
            <person name="Bos A."/>
            <person name="Gray C.A."/>
            <person name="Murphy B.T."/>
            <person name="Linington R.G."/>
            <person name="Eustaquio A.S."/>
        </authorList>
    </citation>
    <scope>NUCLEOTIDE SEQUENCE [LARGE SCALE GENOMIC DNA]</scope>
    <source>
        <strain evidence="2 3">RL17-374-BIF-D</strain>
    </source>
</reference>
<comment type="caution">
    <text evidence="2">The sequence shown here is derived from an EMBL/GenBank/DDBJ whole genome shotgun (WGS) entry which is preliminary data.</text>
</comment>
<name>A0ABW9CSC7_9BURK</name>
<evidence type="ECO:0000313" key="3">
    <source>
        <dbReference type="Proteomes" id="UP001629462"/>
    </source>
</evidence>
<organism evidence="2 3">
    <name type="scientific">Caballeronia jiangsuensis</name>
    <dbReference type="NCBI Taxonomy" id="1458357"/>
    <lineage>
        <taxon>Bacteria</taxon>
        <taxon>Pseudomonadati</taxon>
        <taxon>Pseudomonadota</taxon>
        <taxon>Betaproteobacteria</taxon>
        <taxon>Burkholderiales</taxon>
        <taxon>Burkholderiaceae</taxon>
        <taxon>Caballeronia</taxon>
    </lineage>
</organism>
<dbReference type="RefSeq" id="WP_250487619.1">
    <property type="nucleotide sequence ID" value="NZ_JAQQDB010000028.1"/>
</dbReference>
<dbReference type="Gene3D" id="3.40.30.10">
    <property type="entry name" value="Glutaredoxin"/>
    <property type="match status" value="1"/>
</dbReference>
<evidence type="ECO:0000259" key="1">
    <source>
        <dbReference type="PROSITE" id="PS50404"/>
    </source>
</evidence>
<evidence type="ECO:0000313" key="2">
    <source>
        <dbReference type="EMBL" id="MFM0520916.1"/>
    </source>
</evidence>
<gene>
    <name evidence="2" type="ORF">PQR08_26170</name>
</gene>
<feature type="domain" description="GST N-terminal" evidence="1">
    <location>
        <begin position="1"/>
        <end position="78"/>
    </location>
</feature>
<dbReference type="Proteomes" id="UP001629462">
    <property type="component" value="Unassembled WGS sequence"/>
</dbReference>
<dbReference type="InterPro" id="IPR036249">
    <property type="entry name" value="Thioredoxin-like_sf"/>
</dbReference>
<dbReference type="Pfam" id="PF13417">
    <property type="entry name" value="GST_N_3"/>
    <property type="match status" value="1"/>
</dbReference>
<dbReference type="PROSITE" id="PS50404">
    <property type="entry name" value="GST_NTER"/>
    <property type="match status" value="1"/>
</dbReference>
<dbReference type="InterPro" id="IPR004045">
    <property type="entry name" value="Glutathione_S-Trfase_N"/>
</dbReference>
<keyword evidence="3" id="KW-1185">Reference proteome</keyword>
<dbReference type="CDD" id="cd00570">
    <property type="entry name" value="GST_N_family"/>
    <property type="match status" value="1"/>
</dbReference>
<sequence length="252" mass="28166">MRKLFFTTGSPFARAVRIVLVEKGLDFEREETYTTPSAEERAKVAPTLQVPTLVDGELTLWDSAVIIDYLMSSYAGSPVPQGMPPLATDYVRATEGWHDKLVLATLQTFGVSTTTVSQLQWSGVRHEENGHAARCAIRNQHLLDWFEAQLVSADDGFVAGVVSAQDILLACLCHFIERRPLRLSWRSPSRPKVESLVARMERRSSFQQEGALWWEPGVTYATVAEVEWASRKTIYDGPSFSDWSAQSAGSRQ</sequence>
<accession>A0ABW9CSC7</accession>
<dbReference type="PANTHER" id="PTHR44051:SF8">
    <property type="entry name" value="GLUTATHIONE S-TRANSFERASE GSTA"/>
    <property type="match status" value="1"/>
</dbReference>
<protein>
    <submittedName>
        <fullName evidence="2">Glutathione S-transferase family protein</fullName>
    </submittedName>
</protein>
<dbReference type="EMBL" id="JAQQDB010000028">
    <property type="protein sequence ID" value="MFM0520916.1"/>
    <property type="molecule type" value="Genomic_DNA"/>
</dbReference>